<comment type="caution">
    <text evidence="1">The sequence shown here is derived from an EMBL/GenBank/DDBJ whole genome shotgun (WGS) entry which is preliminary data.</text>
</comment>
<reference evidence="1 4" key="1">
    <citation type="submission" date="2018-09" db="EMBL/GenBank/DDBJ databases">
        <title>Genomic investigation of the strawberry pathogen Phytophthora fragariae indicates pathogenicity is determined by transcriptional variation in three key races.</title>
        <authorList>
            <person name="Adams T.M."/>
            <person name="Armitage A.D."/>
            <person name="Sobczyk M.K."/>
            <person name="Bates H.J."/>
            <person name="Dunwell J.M."/>
            <person name="Nellist C.F."/>
            <person name="Harrison R.J."/>
        </authorList>
    </citation>
    <scope>NUCLEOTIDE SEQUENCE [LARGE SCALE GENOMIC DNA]</scope>
    <source>
        <strain evidence="2 3">NOV-5</strain>
        <strain evidence="1 4">SCRP245</strain>
    </source>
</reference>
<accession>A0A6A3LVV6</accession>
<evidence type="ECO:0000313" key="1">
    <source>
        <dbReference type="EMBL" id="KAE9023362.1"/>
    </source>
</evidence>
<protein>
    <submittedName>
        <fullName evidence="1">Uncharacterized protein</fullName>
    </submittedName>
</protein>
<gene>
    <name evidence="2" type="ORF">PF006_g3938</name>
    <name evidence="1" type="ORF">PF011_g4023</name>
</gene>
<sequence>METDKSHVCYILVSSRPVNSRKLVRGLMCLHAMWQAIECHFGTHDPTDCASCYTGVFRYRFDDAENPETLMQTLDSNISTFEPFVETTE</sequence>
<dbReference type="Proteomes" id="UP000440732">
    <property type="component" value="Unassembled WGS sequence"/>
</dbReference>
<proteinExistence type="predicted"/>
<evidence type="ECO:0000313" key="4">
    <source>
        <dbReference type="Proteomes" id="UP000460718"/>
    </source>
</evidence>
<name>A0A6A3LVV6_9STRA</name>
<dbReference type="Proteomes" id="UP000460718">
    <property type="component" value="Unassembled WGS sequence"/>
</dbReference>
<dbReference type="AlphaFoldDB" id="A0A6A3LVV6"/>
<dbReference type="EMBL" id="QXFW01000140">
    <property type="protein sequence ID" value="KAE9023362.1"/>
    <property type="molecule type" value="Genomic_DNA"/>
</dbReference>
<dbReference type="EMBL" id="QXGA01000132">
    <property type="protein sequence ID" value="KAE9151794.1"/>
    <property type="molecule type" value="Genomic_DNA"/>
</dbReference>
<evidence type="ECO:0000313" key="2">
    <source>
        <dbReference type="EMBL" id="KAE9151794.1"/>
    </source>
</evidence>
<organism evidence="1 4">
    <name type="scientific">Phytophthora fragariae</name>
    <dbReference type="NCBI Taxonomy" id="53985"/>
    <lineage>
        <taxon>Eukaryota</taxon>
        <taxon>Sar</taxon>
        <taxon>Stramenopiles</taxon>
        <taxon>Oomycota</taxon>
        <taxon>Peronosporomycetes</taxon>
        <taxon>Peronosporales</taxon>
        <taxon>Peronosporaceae</taxon>
        <taxon>Phytophthora</taxon>
    </lineage>
</organism>
<evidence type="ECO:0000313" key="3">
    <source>
        <dbReference type="Proteomes" id="UP000440732"/>
    </source>
</evidence>